<dbReference type="RefSeq" id="WP_018696406.1">
    <property type="nucleotide sequence ID" value="NZ_AP025562.1"/>
</dbReference>
<evidence type="ECO:0000313" key="1">
    <source>
        <dbReference type="EMBL" id="KAA2380409.1"/>
    </source>
</evidence>
<gene>
    <name evidence="1" type="ORF">F2Y10_02910</name>
</gene>
<dbReference type="AlphaFoldDB" id="A0A5B3H6P1"/>
<organism evidence="1 2">
    <name type="scientific">Alistipes onderdonkii</name>
    <dbReference type="NCBI Taxonomy" id="328813"/>
    <lineage>
        <taxon>Bacteria</taxon>
        <taxon>Pseudomonadati</taxon>
        <taxon>Bacteroidota</taxon>
        <taxon>Bacteroidia</taxon>
        <taxon>Bacteroidales</taxon>
        <taxon>Rikenellaceae</taxon>
        <taxon>Alistipes</taxon>
    </lineage>
</organism>
<reference evidence="1 2" key="1">
    <citation type="journal article" date="2019" name="Nat. Med.">
        <title>A library of human gut bacterial isolates paired with longitudinal multiomics data enables mechanistic microbiome research.</title>
        <authorList>
            <person name="Poyet M."/>
            <person name="Groussin M."/>
            <person name="Gibbons S.M."/>
            <person name="Avila-Pacheco J."/>
            <person name="Jiang X."/>
            <person name="Kearney S.M."/>
            <person name="Perrotta A.R."/>
            <person name="Berdy B."/>
            <person name="Zhao S."/>
            <person name="Lieberman T.D."/>
            <person name="Swanson P.K."/>
            <person name="Smith M."/>
            <person name="Roesemann S."/>
            <person name="Alexander J.E."/>
            <person name="Rich S.A."/>
            <person name="Livny J."/>
            <person name="Vlamakis H."/>
            <person name="Clish C."/>
            <person name="Bullock K."/>
            <person name="Deik A."/>
            <person name="Scott J."/>
            <person name="Pierce K.A."/>
            <person name="Xavier R.J."/>
            <person name="Alm E.J."/>
        </authorList>
    </citation>
    <scope>NUCLEOTIDE SEQUENCE [LARGE SCALE GENOMIC DNA]</scope>
    <source>
        <strain evidence="1 2">BIOML-A266</strain>
    </source>
</reference>
<sequence length="92" mass="10410">MIHQLLKKPVWQMNGEELLELQRLAAPPRVDSAEVKEPRLVYGLRGLCELLGCSRTTANKIKHDPRLRGCYSQAGKKIVFDAEKVLKALGRE</sequence>
<dbReference type="Proteomes" id="UP000322940">
    <property type="component" value="Unassembled WGS sequence"/>
</dbReference>
<evidence type="ECO:0000313" key="2">
    <source>
        <dbReference type="Proteomes" id="UP000322940"/>
    </source>
</evidence>
<dbReference type="InterPro" id="IPR024363">
    <property type="entry name" value="DUF3853"/>
</dbReference>
<comment type="caution">
    <text evidence="1">The sequence shown here is derived from an EMBL/GenBank/DDBJ whole genome shotgun (WGS) entry which is preliminary data.</text>
</comment>
<name>A0A5B3H6P1_9BACT</name>
<dbReference type="EMBL" id="VVXH01000002">
    <property type="protein sequence ID" value="KAA2380409.1"/>
    <property type="molecule type" value="Genomic_DNA"/>
</dbReference>
<dbReference type="Pfam" id="PF12964">
    <property type="entry name" value="DUF3853"/>
    <property type="match status" value="1"/>
</dbReference>
<accession>A0A5B3H6P1</accession>
<protein>
    <submittedName>
        <fullName evidence="1">DUF3853 family protein</fullName>
    </submittedName>
</protein>
<proteinExistence type="predicted"/>